<keyword evidence="2" id="KW-1185">Reference proteome</keyword>
<dbReference type="RefSeq" id="WP_062545401.1">
    <property type="nucleotide sequence ID" value="NZ_CP012643.1"/>
</dbReference>
<dbReference type="OrthoDB" id="6796607at2"/>
<organism evidence="1 2">
    <name type="scientific">Rufibacter tibetensis</name>
    <dbReference type="NCBI Taxonomy" id="512763"/>
    <lineage>
        <taxon>Bacteria</taxon>
        <taxon>Pseudomonadati</taxon>
        <taxon>Bacteroidota</taxon>
        <taxon>Cytophagia</taxon>
        <taxon>Cytophagales</taxon>
        <taxon>Hymenobacteraceae</taxon>
        <taxon>Rufibacter</taxon>
    </lineage>
</organism>
<dbReference type="PATRIC" id="fig|512763.3.peg.4309"/>
<accession>A0A0P0CFV2</accession>
<proteinExistence type="predicted"/>
<evidence type="ECO:0000313" key="1">
    <source>
        <dbReference type="EMBL" id="ALJ00792.1"/>
    </source>
</evidence>
<sequence>MNHWCYRVDKSKVNYFYKELLEGRLRQGWGWDARQDLRNFQLDEGAGRNRPMFSKVKKGDVILVPSLPTIGEVALVRATEDWDKGYRFEIDSSLGDYGHIFPAEYIKSFKRGNQNVTGNLRSTLKNMSRFWNINHYATDVQTLIATEQSELTKVQDHKSRLETSIDSVFNEVFNGSDFADRLYEKLTNQFSNEEWEYALIYGLKKLYPIYKIERVGGKLEKDHGTDILVKIPGVLPDSEYAIAIQVKDYEGLVGTNVVDQINKSELYWDNDNIKLIERIVIVIRADRSNHDNLINFDKNIKFIFAAELKQLLLEIGKKFIGMK</sequence>
<dbReference type="KEGG" id="rti:DC20_19640"/>
<name>A0A0P0CFV2_9BACT</name>
<dbReference type="EMBL" id="CP012643">
    <property type="protein sequence ID" value="ALJ00792.1"/>
    <property type="molecule type" value="Genomic_DNA"/>
</dbReference>
<gene>
    <name evidence="1" type="ORF">DC20_19640</name>
</gene>
<dbReference type="Proteomes" id="UP000061382">
    <property type="component" value="Chromosome"/>
</dbReference>
<protein>
    <recommendedName>
        <fullName evidence="3">Restriction endonuclease type IV Mrr domain-containing protein</fullName>
    </recommendedName>
</protein>
<dbReference type="AlphaFoldDB" id="A0A0P0CFV2"/>
<reference evidence="1 2" key="1">
    <citation type="submission" date="2015-08" db="EMBL/GenBank/DDBJ databases">
        <title>Complete genome sequence of Rufibacter tibetensis strain 1351t, a radiation-resistant bacterium from tibet plateau.</title>
        <authorList>
            <person name="Dai J."/>
        </authorList>
    </citation>
    <scope>NUCLEOTIDE SEQUENCE [LARGE SCALE GENOMIC DNA]</scope>
    <source>
        <strain evidence="1 2">1351</strain>
    </source>
</reference>
<evidence type="ECO:0008006" key="3">
    <source>
        <dbReference type="Google" id="ProtNLM"/>
    </source>
</evidence>
<evidence type="ECO:0000313" key="2">
    <source>
        <dbReference type="Proteomes" id="UP000061382"/>
    </source>
</evidence>